<dbReference type="InterPro" id="IPR010496">
    <property type="entry name" value="AL/BT2_dom"/>
</dbReference>
<dbReference type="EMBL" id="CP139960">
    <property type="protein sequence ID" value="WQD39921.1"/>
    <property type="molecule type" value="Genomic_DNA"/>
</dbReference>
<protein>
    <submittedName>
        <fullName evidence="3">DUF1080 domain-containing protein</fullName>
    </submittedName>
</protein>
<gene>
    <name evidence="3" type="ORF">U0035_07135</name>
</gene>
<dbReference type="Pfam" id="PF06439">
    <property type="entry name" value="3keto-disac_hyd"/>
    <property type="match status" value="1"/>
</dbReference>
<dbReference type="Proteomes" id="UP001325680">
    <property type="component" value="Chromosome"/>
</dbReference>
<evidence type="ECO:0000313" key="3">
    <source>
        <dbReference type="EMBL" id="WQD39921.1"/>
    </source>
</evidence>
<dbReference type="RefSeq" id="WP_114789319.1">
    <property type="nucleotide sequence ID" value="NZ_CP139960.1"/>
</dbReference>
<sequence length="238" mass="26787">MKTFSSLILSVLLFISACSDPGDTTNTLTSSEEAQGWKLLFDGKTLDNWHAYNHGKQKSEWRVVDGTIFCDPTSSDRAGDLTSDKEYENYDLVFDWKLPENGNSGVFINVLEIDTLTAAWFTGPEYQLLDSAHKDYQLPLKRAGCLYGISPLKNAVDMKGSGEWNHSRIEQNNGLVKFFLNGVQTAAMDFKSEEWRTLVANSGFKVTPEFGKRTKGRIVLQNWATGVNFKNIKIRELP</sequence>
<dbReference type="Gene3D" id="2.60.120.560">
    <property type="entry name" value="Exo-inulinase, domain 1"/>
    <property type="match status" value="1"/>
</dbReference>
<dbReference type="PROSITE" id="PS51257">
    <property type="entry name" value="PROKAR_LIPOPROTEIN"/>
    <property type="match status" value="1"/>
</dbReference>
<name>A0ABZ0W9R3_9BACT</name>
<keyword evidence="1" id="KW-0732">Signal</keyword>
<feature type="domain" description="3-keto-alpha-glucoside-1,2-lyase/3-keto-2-hydroxy-glucal hydratase" evidence="2">
    <location>
        <begin position="36"/>
        <end position="235"/>
    </location>
</feature>
<accession>A0ABZ0W9R3</accession>
<evidence type="ECO:0000313" key="4">
    <source>
        <dbReference type="Proteomes" id="UP001325680"/>
    </source>
</evidence>
<evidence type="ECO:0000256" key="1">
    <source>
        <dbReference type="SAM" id="SignalP"/>
    </source>
</evidence>
<organism evidence="3 4">
    <name type="scientific">Niabella yanshanensis</name>
    <dbReference type="NCBI Taxonomy" id="577386"/>
    <lineage>
        <taxon>Bacteria</taxon>
        <taxon>Pseudomonadati</taxon>
        <taxon>Bacteroidota</taxon>
        <taxon>Chitinophagia</taxon>
        <taxon>Chitinophagales</taxon>
        <taxon>Chitinophagaceae</taxon>
        <taxon>Niabella</taxon>
    </lineage>
</organism>
<reference evidence="3 4" key="1">
    <citation type="submission" date="2023-12" db="EMBL/GenBank/DDBJ databases">
        <title>Genome sequencing and assembly of bacterial species from a model synthetic community.</title>
        <authorList>
            <person name="Hogle S.L."/>
        </authorList>
    </citation>
    <scope>NUCLEOTIDE SEQUENCE [LARGE SCALE GENOMIC DNA]</scope>
    <source>
        <strain evidence="3 4">HAMBI_3031</strain>
    </source>
</reference>
<feature type="chain" id="PRO_5047471261" evidence="1">
    <location>
        <begin position="22"/>
        <end position="238"/>
    </location>
</feature>
<evidence type="ECO:0000259" key="2">
    <source>
        <dbReference type="Pfam" id="PF06439"/>
    </source>
</evidence>
<proteinExistence type="predicted"/>
<feature type="signal peptide" evidence="1">
    <location>
        <begin position="1"/>
        <end position="21"/>
    </location>
</feature>
<keyword evidence="4" id="KW-1185">Reference proteome</keyword>